<dbReference type="Pfam" id="PF01514">
    <property type="entry name" value="YscJ_FliF"/>
    <property type="match status" value="1"/>
</dbReference>
<feature type="region of interest" description="Disordered" evidence="9">
    <location>
        <begin position="270"/>
        <end position="305"/>
    </location>
</feature>
<evidence type="ECO:0000256" key="5">
    <source>
        <dbReference type="ARBA" id="ARBA00023139"/>
    </source>
</evidence>
<reference evidence="12" key="1">
    <citation type="submission" date="2017-05" db="EMBL/GenBank/DDBJ databases">
        <title>Complete and WGS of Bordetella genogroups.</title>
        <authorList>
            <person name="Spilker T."/>
            <person name="Lipuma J."/>
        </authorList>
    </citation>
    <scope>NUCLEOTIDE SEQUENCE [LARGE SCALE GENOMIC DNA]</scope>
    <source>
        <strain evidence="12">AU16122</strain>
    </source>
</reference>
<dbReference type="AlphaFoldDB" id="A0A261SK71"/>
<evidence type="ECO:0000256" key="6">
    <source>
        <dbReference type="ARBA" id="ARBA00023237"/>
    </source>
</evidence>
<evidence type="ECO:0000256" key="4">
    <source>
        <dbReference type="ARBA" id="ARBA00023136"/>
    </source>
</evidence>
<evidence type="ECO:0000313" key="12">
    <source>
        <dbReference type="Proteomes" id="UP000216020"/>
    </source>
</evidence>
<dbReference type="OrthoDB" id="115186at2"/>
<dbReference type="GO" id="GO:0009306">
    <property type="term" value="P:protein secretion"/>
    <property type="evidence" value="ECO:0007669"/>
    <property type="project" value="InterPro"/>
</dbReference>
<evidence type="ECO:0000313" key="11">
    <source>
        <dbReference type="EMBL" id="OZI37804.1"/>
    </source>
</evidence>
<dbReference type="PRINTS" id="PR01338">
    <property type="entry name" value="TYPE3OMKPROT"/>
</dbReference>
<dbReference type="GO" id="GO:0009279">
    <property type="term" value="C:cell outer membrane"/>
    <property type="evidence" value="ECO:0007669"/>
    <property type="project" value="UniProtKB-SubCell"/>
</dbReference>
<evidence type="ECO:0000256" key="9">
    <source>
        <dbReference type="SAM" id="MobiDB-lite"/>
    </source>
</evidence>
<keyword evidence="7 8" id="KW-0449">Lipoprotein</keyword>
<keyword evidence="8" id="KW-0812">Transmembrane</keyword>
<accession>A0A261SK71</accession>
<dbReference type="Proteomes" id="UP000216020">
    <property type="component" value="Unassembled WGS sequence"/>
</dbReference>
<name>A0A261SK71_9BORD</name>
<dbReference type="Gene3D" id="3.30.300.30">
    <property type="match status" value="1"/>
</dbReference>
<comment type="subcellular location">
    <subcellularLocation>
        <location evidence="1">Cell outer membrane</location>
        <topology evidence="1">Lipid-anchor</topology>
    </subcellularLocation>
</comment>
<evidence type="ECO:0000256" key="2">
    <source>
        <dbReference type="ARBA" id="ARBA00009509"/>
    </source>
</evidence>
<evidence type="ECO:0000256" key="3">
    <source>
        <dbReference type="ARBA" id="ARBA00022729"/>
    </source>
</evidence>
<dbReference type="NCBIfam" id="TIGR02544">
    <property type="entry name" value="III_secr_YscJ"/>
    <property type="match status" value="1"/>
</dbReference>
<keyword evidence="8" id="KW-1133">Transmembrane helix</keyword>
<keyword evidence="3 8" id="KW-0732">Signal</keyword>
<keyword evidence="12" id="KW-1185">Reference proteome</keyword>
<proteinExistence type="inferred from homology"/>
<protein>
    <recommendedName>
        <fullName evidence="8">Lipoprotein</fullName>
    </recommendedName>
</protein>
<comment type="similarity">
    <text evidence="2 8">Belongs to the YscJ lipoprotein family.</text>
</comment>
<dbReference type="InterPro" id="IPR006182">
    <property type="entry name" value="FliF_N_dom"/>
</dbReference>
<dbReference type="EMBL" id="NEVM01000001">
    <property type="protein sequence ID" value="OZI37804.1"/>
    <property type="molecule type" value="Genomic_DNA"/>
</dbReference>
<keyword evidence="4 8" id="KW-0472">Membrane</keyword>
<dbReference type="Gene3D" id="3.30.70.1530">
    <property type="entry name" value="Hypothetical protein rpa1041"/>
    <property type="match status" value="1"/>
</dbReference>
<sequence>MFRWLMLLLRTDCRRRRVGPPSRARWLPLLFVCLASLAACGSDVNILTLTSEGDANEVMSALLNKRIVPSRTPTKAGIVIAVPSAFVGSALEVLRQAGLPRERFEGLGQTFQKEGMISSPVEERALYIHALSQELANTLSRIDGVVVARVHVVLPEPPGVDRVATPAKAGVFIKYHADQPLDAVLPQLRSLVTHAIPGLSAENVSIALVPAAAGEDAAGQAQGKDVSGVTVAPGSVAKMEFVVVGLMLVAVASIAVGGMVWWRAARRMRKSGESGPFGKSGESGKGVDAARPASAPGNQAEVPGP</sequence>
<feature type="transmembrane region" description="Helical" evidence="8">
    <location>
        <begin position="241"/>
        <end position="262"/>
    </location>
</feature>
<dbReference type="PANTHER" id="PTHR30046">
    <property type="entry name" value="FLAGELLAR M-RING PROTEIN"/>
    <property type="match status" value="1"/>
</dbReference>
<dbReference type="InterPro" id="IPR003282">
    <property type="entry name" value="T3SS_SctJ"/>
</dbReference>
<evidence type="ECO:0000259" key="10">
    <source>
        <dbReference type="Pfam" id="PF01514"/>
    </source>
</evidence>
<evidence type="ECO:0000256" key="7">
    <source>
        <dbReference type="ARBA" id="ARBA00023288"/>
    </source>
</evidence>
<gene>
    <name evidence="11" type="ORF">CAL29_05355</name>
</gene>
<keyword evidence="6 8" id="KW-0998">Cell outer membrane</keyword>
<dbReference type="InterPro" id="IPR045851">
    <property type="entry name" value="AMP-bd_C_sf"/>
</dbReference>
<evidence type="ECO:0000256" key="8">
    <source>
        <dbReference type="RuleBase" id="RU364102"/>
    </source>
</evidence>
<dbReference type="PANTHER" id="PTHR30046:SF2">
    <property type="entry name" value="YOP PROTEINS TRANSLOCATION LIPOPROTEIN J"/>
    <property type="match status" value="1"/>
</dbReference>
<keyword evidence="5 8" id="KW-0564">Palmitate</keyword>
<evidence type="ECO:0000256" key="1">
    <source>
        <dbReference type="ARBA" id="ARBA00004459"/>
    </source>
</evidence>
<dbReference type="InterPro" id="IPR043427">
    <property type="entry name" value="YscJ/FliF"/>
</dbReference>
<feature type="domain" description="Flagellar M-ring N-terminal" evidence="10">
    <location>
        <begin position="48"/>
        <end position="206"/>
    </location>
</feature>
<organism evidence="11 12">
    <name type="scientific">Bordetella genomosp. 10</name>
    <dbReference type="NCBI Taxonomy" id="1416804"/>
    <lineage>
        <taxon>Bacteria</taxon>
        <taxon>Pseudomonadati</taxon>
        <taxon>Pseudomonadota</taxon>
        <taxon>Betaproteobacteria</taxon>
        <taxon>Burkholderiales</taxon>
        <taxon>Alcaligenaceae</taxon>
        <taxon>Bordetella</taxon>
    </lineage>
</organism>
<comment type="caution">
    <text evidence="11">The sequence shown here is derived from an EMBL/GenBank/DDBJ whole genome shotgun (WGS) entry which is preliminary data.</text>
</comment>